<organism evidence="3 5">
    <name type="scientific">Medicago truncatula</name>
    <name type="common">Barrel medic</name>
    <name type="synonym">Medicago tribuloides</name>
    <dbReference type="NCBI Taxonomy" id="3880"/>
    <lineage>
        <taxon>Eukaryota</taxon>
        <taxon>Viridiplantae</taxon>
        <taxon>Streptophyta</taxon>
        <taxon>Embryophyta</taxon>
        <taxon>Tracheophyta</taxon>
        <taxon>Spermatophyta</taxon>
        <taxon>Magnoliopsida</taxon>
        <taxon>eudicotyledons</taxon>
        <taxon>Gunneridae</taxon>
        <taxon>Pentapetalae</taxon>
        <taxon>rosids</taxon>
        <taxon>fabids</taxon>
        <taxon>Fabales</taxon>
        <taxon>Fabaceae</taxon>
        <taxon>Papilionoideae</taxon>
        <taxon>50 kb inversion clade</taxon>
        <taxon>NPAAA clade</taxon>
        <taxon>Hologalegina</taxon>
        <taxon>IRL clade</taxon>
        <taxon>Trifolieae</taxon>
        <taxon>Medicago</taxon>
    </lineage>
</organism>
<name>G7KSK4_MEDTR</name>
<keyword evidence="5" id="KW-1185">Reference proteome</keyword>
<dbReference type="HOGENOM" id="CLU_2324002_0_0_1"/>
<dbReference type="AlphaFoldDB" id="G7KSK4"/>
<evidence type="ECO:0000313" key="4">
    <source>
        <dbReference type="EnsemblPlants" id="AES81304"/>
    </source>
</evidence>
<dbReference type="PaxDb" id="3880-AES81304"/>
<reference evidence="4" key="3">
    <citation type="submission" date="2015-04" db="UniProtKB">
        <authorList>
            <consortium name="EnsemblPlants"/>
        </authorList>
    </citation>
    <scope>IDENTIFICATION</scope>
    <source>
        <strain evidence="4">cv. Jemalong A17</strain>
    </source>
</reference>
<feature type="region of interest" description="Disordered" evidence="1">
    <location>
        <begin position="58"/>
        <end position="86"/>
    </location>
</feature>
<feature type="compositionally biased region" description="Polar residues" evidence="1">
    <location>
        <begin position="59"/>
        <end position="70"/>
    </location>
</feature>
<feature type="transmembrane region" description="Helical" evidence="2">
    <location>
        <begin position="35"/>
        <end position="53"/>
    </location>
</feature>
<sequence length="99" mass="11204">MAVIKRFGKNTCLINRKTHAHVSSVVLSDTTTRTFLLPLLILTAATLLPATVLKRRRNNATSSERTTFHNSKIKSREKLKKWNNTDPTAKEKDLCLQSL</sequence>
<accession>G7KSK4</accession>
<evidence type="ECO:0000313" key="5">
    <source>
        <dbReference type="Proteomes" id="UP000002051"/>
    </source>
</evidence>
<proteinExistence type="predicted"/>
<keyword evidence="2" id="KW-0472">Membrane</keyword>
<keyword evidence="2" id="KW-1133">Transmembrane helix</keyword>
<dbReference type="EnsemblPlants" id="AES81304">
    <property type="protein sequence ID" value="AES81304"/>
    <property type="gene ID" value="MTR_7g090770"/>
</dbReference>
<evidence type="ECO:0000256" key="2">
    <source>
        <dbReference type="SAM" id="Phobius"/>
    </source>
</evidence>
<dbReference type="Proteomes" id="UP000002051">
    <property type="component" value="Unassembled WGS sequence"/>
</dbReference>
<protein>
    <submittedName>
        <fullName evidence="3">Transmembrane protein, putative</fullName>
    </submittedName>
</protein>
<feature type="compositionally biased region" description="Basic residues" evidence="1">
    <location>
        <begin position="71"/>
        <end position="81"/>
    </location>
</feature>
<dbReference type="EMBL" id="CM001223">
    <property type="protein sequence ID" value="AES81304.1"/>
    <property type="molecule type" value="Genomic_DNA"/>
</dbReference>
<evidence type="ECO:0000313" key="3">
    <source>
        <dbReference type="EMBL" id="AES81304.1"/>
    </source>
</evidence>
<evidence type="ECO:0000256" key="1">
    <source>
        <dbReference type="SAM" id="MobiDB-lite"/>
    </source>
</evidence>
<gene>
    <name evidence="3" type="ordered locus">MTR_7g090770</name>
</gene>
<keyword evidence="2 3" id="KW-0812">Transmembrane</keyword>
<reference evidence="3 5" key="1">
    <citation type="journal article" date="2011" name="Nature">
        <title>The Medicago genome provides insight into the evolution of rhizobial symbioses.</title>
        <authorList>
            <person name="Young N.D."/>
            <person name="Debelle F."/>
            <person name="Oldroyd G.E."/>
            <person name="Geurts R."/>
            <person name="Cannon S.B."/>
            <person name="Udvardi M.K."/>
            <person name="Benedito V.A."/>
            <person name="Mayer K.F."/>
            <person name="Gouzy J."/>
            <person name="Schoof H."/>
            <person name="Van de Peer Y."/>
            <person name="Proost S."/>
            <person name="Cook D.R."/>
            <person name="Meyers B.C."/>
            <person name="Spannagl M."/>
            <person name="Cheung F."/>
            <person name="De Mita S."/>
            <person name="Krishnakumar V."/>
            <person name="Gundlach H."/>
            <person name="Zhou S."/>
            <person name="Mudge J."/>
            <person name="Bharti A.K."/>
            <person name="Murray J.D."/>
            <person name="Naoumkina M.A."/>
            <person name="Rosen B."/>
            <person name="Silverstein K.A."/>
            <person name="Tang H."/>
            <person name="Rombauts S."/>
            <person name="Zhao P.X."/>
            <person name="Zhou P."/>
            <person name="Barbe V."/>
            <person name="Bardou P."/>
            <person name="Bechner M."/>
            <person name="Bellec A."/>
            <person name="Berger A."/>
            <person name="Berges H."/>
            <person name="Bidwell S."/>
            <person name="Bisseling T."/>
            <person name="Choisne N."/>
            <person name="Couloux A."/>
            <person name="Denny R."/>
            <person name="Deshpande S."/>
            <person name="Dai X."/>
            <person name="Doyle J.J."/>
            <person name="Dudez A.M."/>
            <person name="Farmer A.D."/>
            <person name="Fouteau S."/>
            <person name="Franken C."/>
            <person name="Gibelin C."/>
            <person name="Gish J."/>
            <person name="Goldstein S."/>
            <person name="Gonzalez A.J."/>
            <person name="Green P.J."/>
            <person name="Hallab A."/>
            <person name="Hartog M."/>
            <person name="Hua A."/>
            <person name="Humphray S.J."/>
            <person name="Jeong D.H."/>
            <person name="Jing Y."/>
            <person name="Jocker A."/>
            <person name="Kenton S.M."/>
            <person name="Kim D.J."/>
            <person name="Klee K."/>
            <person name="Lai H."/>
            <person name="Lang C."/>
            <person name="Lin S."/>
            <person name="Macmil S.L."/>
            <person name="Magdelenat G."/>
            <person name="Matthews L."/>
            <person name="McCorrison J."/>
            <person name="Monaghan E.L."/>
            <person name="Mun J.H."/>
            <person name="Najar F.Z."/>
            <person name="Nicholson C."/>
            <person name="Noirot C."/>
            <person name="O'Bleness M."/>
            <person name="Paule C.R."/>
            <person name="Poulain J."/>
            <person name="Prion F."/>
            <person name="Qin B."/>
            <person name="Qu C."/>
            <person name="Retzel E.F."/>
            <person name="Riddle C."/>
            <person name="Sallet E."/>
            <person name="Samain S."/>
            <person name="Samson N."/>
            <person name="Sanders I."/>
            <person name="Saurat O."/>
            <person name="Scarpelli C."/>
            <person name="Schiex T."/>
            <person name="Segurens B."/>
            <person name="Severin A.J."/>
            <person name="Sherrier D.J."/>
            <person name="Shi R."/>
            <person name="Sims S."/>
            <person name="Singer S.R."/>
            <person name="Sinharoy S."/>
            <person name="Sterck L."/>
            <person name="Viollet A."/>
            <person name="Wang B.B."/>
            <person name="Wang K."/>
            <person name="Wang M."/>
            <person name="Wang X."/>
            <person name="Warfsmann J."/>
            <person name="Weissenbach J."/>
            <person name="White D.D."/>
            <person name="White J.D."/>
            <person name="Wiley G.B."/>
            <person name="Wincker P."/>
            <person name="Xing Y."/>
            <person name="Yang L."/>
            <person name="Yao Z."/>
            <person name="Ying F."/>
            <person name="Zhai J."/>
            <person name="Zhou L."/>
            <person name="Zuber A."/>
            <person name="Denarie J."/>
            <person name="Dixon R.A."/>
            <person name="May G.D."/>
            <person name="Schwartz D.C."/>
            <person name="Rogers J."/>
            <person name="Quetier F."/>
            <person name="Town C.D."/>
            <person name="Roe B.A."/>
        </authorList>
    </citation>
    <scope>NUCLEOTIDE SEQUENCE [LARGE SCALE GENOMIC DNA]</scope>
    <source>
        <strain evidence="3">A17</strain>
        <strain evidence="4 5">cv. Jemalong A17</strain>
    </source>
</reference>
<reference evidence="3 5" key="2">
    <citation type="journal article" date="2014" name="BMC Genomics">
        <title>An improved genome release (version Mt4.0) for the model legume Medicago truncatula.</title>
        <authorList>
            <person name="Tang H."/>
            <person name="Krishnakumar V."/>
            <person name="Bidwell S."/>
            <person name="Rosen B."/>
            <person name="Chan A."/>
            <person name="Zhou S."/>
            <person name="Gentzbittel L."/>
            <person name="Childs K.L."/>
            <person name="Yandell M."/>
            <person name="Gundlach H."/>
            <person name="Mayer K.F."/>
            <person name="Schwartz D.C."/>
            <person name="Town C.D."/>
        </authorList>
    </citation>
    <scope>GENOME REANNOTATION</scope>
    <source>
        <strain evidence="4 5">cv. Jemalong A17</strain>
    </source>
</reference>